<dbReference type="EMBL" id="CP119313">
    <property type="protein sequence ID" value="WEK21495.1"/>
    <property type="molecule type" value="Genomic_DNA"/>
</dbReference>
<evidence type="ECO:0000256" key="1">
    <source>
        <dbReference type="SAM" id="SignalP"/>
    </source>
</evidence>
<feature type="signal peptide" evidence="1">
    <location>
        <begin position="1"/>
        <end position="20"/>
    </location>
</feature>
<organism evidence="2 3">
    <name type="scientific">Candidatus Pedobacter colombiensis</name>
    <dbReference type="NCBI Taxonomy" id="3121371"/>
    <lineage>
        <taxon>Bacteria</taxon>
        <taxon>Pseudomonadati</taxon>
        <taxon>Bacteroidota</taxon>
        <taxon>Sphingobacteriia</taxon>
        <taxon>Sphingobacteriales</taxon>
        <taxon>Sphingobacteriaceae</taxon>
        <taxon>Pedobacter</taxon>
    </lineage>
</organism>
<name>A0AAJ6B8L5_9SPHI</name>
<dbReference type="PROSITE" id="PS51257">
    <property type="entry name" value="PROKAR_LIPOPROTEIN"/>
    <property type="match status" value="1"/>
</dbReference>
<reference evidence="2" key="1">
    <citation type="submission" date="2023-03" db="EMBL/GenBank/DDBJ databases">
        <title>Andean soil-derived lignocellulolytic bacterial consortium as a source of novel taxa and putative plastic-active enzymes.</title>
        <authorList>
            <person name="Diaz-Garcia L."/>
            <person name="Chuvochina M."/>
            <person name="Feuerriegel G."/>
            <person name="Bunk B."/>
            <person name="Sproer C."/>
            <person name="Streit W.R."/>
            <person name="Rodriguez L.M."/>
            <person name="Overmann J."/>
            <person name="Jimenez D.J."/>
        </authorList>
    </citation>
    <scope>NUCLEOTIDE SEQUENCE</scope>
    <source>
        <strain evidence="2">MAG 3858</strain>
    </source>
</reference>
<proteinExistence type="predicted"/>
<protein>
    <recommendedName>
        <fullName evidence="4">Lipoprotein</fullName>
    </recommendedName>
</protein>
<keyword evidence="1" id="KW-0732">Signal</keyword>
<dbReference type="AlphaFoldDB" id="A0AAJ6B8L5"/>
<evidence type="ECO:0000313" key="2">
    <source>
        <dbReference type="EMBL" id="WEK21495.1"/>
    </source>
</evidence>
<dbReference type="Proteomes" id="UP001214530">
    <property type="component" value="Chromosome"/>
</dbReference>
<accession>A0AAJ6B8L5</accession>
<gene>
    <name evidence="2" type="ORF">P0Y49_10135</name>
</gene>
<sequence length="321" mass="37437">MLRSFLFLLMCALLFSCNYPDEGSLGGWAFITFPIQKDKFKLAVDSFRNAHPENEIPERWQYDSEYWKGDSAIGIREGEVLYLKKDHEEMYFFSYIPIDDNHNETSTTIALRSVFRNGTWYRKAVLDPTEQRSISMRFYQNIIAELELITNVKSISENEAYEQPENDHKDSGNKSYFALTVVSNNNRGIKKELSIKEKADSVAAILMYGKFDVSTVHELEKICAKSKSEDLTMQFFTTTVEELFYNHMASFTNYYMANPGSCLRGKLKQSMEEYMSVYAPKDRMKKHVEKENRVLKRAERENFSPKQLAYLHTLFNSISLQ</sequence>
<feature type="chain" id="PRO_5042483547" description="Lipoprotein" evidence="1">
    <location>
        <begin position="21"/>
        <end position="321"/>
    </location>
</feature>
<evidence type="ECO:0000313" key="3">
    <source>
        <dbReference type="Proteomes" id="UP001214530"/>
    </source>
</evidence>
<evidence type="ECO:0008006" key="4">
    <source>
        <dbReference type="Google" id="ProtNLM"/>
    </source>
</evidence>